<protein>
    <recommendedName>
        <fullName evidence="1">Heterokaryon incompatibility domain-containing protein</fullName>
    </recommendedName>
</protein>
<dbReference type="PANTHER" id="PTHR10622:SF11">
    <property type="entry name" value="HET-DOMAIN-CONTAINING PROTEIN"/>
    <property type="match status" value="1"/>
</dbReference>
<dbReference type="Gene3D" id="1.25.40.10">
    <property type="entry name" value="Tetratricopeptide repeat domain"/>
    <property type="match status" value="1"/>
</dbReference>
<dbReference type="Pfam" id="PF06985">
    <property type="entry name" value="HET"/>
    <property type="match status" value="1"/>
</dbReference>
<gene>
    <name evidence="2" type="ORF">PV09_08491</name>
</gene>
<feature type="non-terminal residue" evidence="2">
    <location>
        <position position="809"/>
    </location>
</feature>
<dbReference type="Gene3D" id="3.40.50.300">
    <property type="entry name" value="P-loop containing nucleotide triphosphate hydrolases"/>
    <property type="match status" value="1"/>
</dbReference>
<proteinExistence type="predicted"/>
<dbReference type="RefSeq" id="XP_016209853.1">
    <property type="nucleotide sequence ID" value="XM_016362405.1"/>
</dbReference>
<dbReference type="InterPro" id="IPR011990">
    <property type="entry name" value="TPR-like_helical_dom_sf"/>
</dbReference>
<dbReference type="HOGENOM" id="CLU_000288_125_4_1"/>
<evidence type="ECO:0000259" key="1">
    <source>
        <dbReference type="Pfam" id="PF06985"/>
    </source>
</evidence>
<dbReference type="Pfam" id="PF13374">
    <property type="entry name" value="TPR_10"/>
    <property type="match status" value="3"/>
</dbReference>
<sequence>MRLLSLNSNGGLDWAVFKKDRLPPYAILSHTWGPDEDEVTFTDLTSGQARNKAGYRKIMFCGEQAARDGLRHFWVDSCCIDKTNSAELTKAINLMFRYYQSSEKCYVYLSDVSSSANDVSQSVWEEDFCKSKWFTRGWTLQELLAPTQVEFYSYQHHRLGDKESLGQLIHKITRIPIEALHGKPLDTFSIKDRMEWASGRQTTEDEDSAYCLLGIFNIFMPLIYGEGKHNALRRLQKELDNIPTTVDTRFIIPFERNPQFIGRESLLADLDSKLFIGEQTTKTAIVGLGGIGKTQIALELAYRTKQKYQNCAIFWIPATDLDSLHQAYRNIAQKLRIPGWDEEKADVKELVQIYLSQENIWPWLCIFDNADDMGMWIQPPGSESGLKPGLKSGSKGLKEYLPKSKQGCVLFTTRDKRVAVKLAGRDIVEVPELDEEGAARLLQNLLLNSSYPSDYQDAKILVQELTYLPLAIVQATAYINENTTTLKDYLLLLKEQEENMIELLSEEFEDEWRYQSTKNPVAVTWQISFERVRSHDPLAAEYLSFMACMHWKDIPHSVLPEGPSRKKELEALGTLKAYSFIVQRGEKMTYNLHRLVHLATRSWLREKGILAQYNQKVLKRLDEEFPKNSHENRTQWRILLPHAAYILQEGVIDQYDNRRLSVIWKYAKSLYSIGQYIEAEKSFQELLEIRNKADIGESAEERLSCMGWLALTYRKQDRWKEAEELEVRVMETSLRVLGEEHPDTLTSMANLASTFWNQGRWKEAEVLEVRVMETRKRVFGEEHPSTLTSMANLASTHKNQGRWKEAEEL</sequence>
<dbReference type="Proteomes" id="UP000053259">
    <property type="component" value="Unassembled WGS sequence"/>
</dbReference>
<organism evidence="2 3">
    <name type="scientific">Verruconis gallopava</name>
    <dbReference type="NCBI Taxonomy" id="253628"/>
    <lineage>
        <taxon>Eukaryota</taxon>
        <taxon>Fungi</taxon>
        <taxon>Dikarya</taxon>
        <taxon>Ascomycota</taxon>
        <taxon>Pezizomycotina</taxon>
        <taxon>Dothideomycetes</taxon>
        <taxon>Pleosporomycetidae</taxon>
        <taxon>Venturiales</taxon>
        <taxon>Sympoventuriaceae</taxon>
        <taxon>Verruconis</taxon>
    </lineage>
</organism>
<name>A0A0D2ALM1_9PEZI</name>
<dbReference type="AlphaFoldDB" id="A0A0D2ALM1"/>
<dbReference type="OrthoDB" id="674604at2759"/>
<dbReference type="SUPFAM" id="SSF52540">
    <property type="entry name" value="P-loop containing nucleoside triphosphate hydrolases"/>
    <property type="match status" value="1"/>
</dbReference>
<dbReference type="InterPro" id="IPR027417">
    <property type="entry name" value="P-loop_NTPase"/>
</dbReference>
<feature type="domain" description="Heterokaryon incompatibility" evidence="1">
    <location>
        <begin position="25"/>
        <end position="121"/>
    </location>
</feature>
<evidence type="ECO:0000313" key="2">
    <source>
        <dbReference type="EMBL" id="KIV99983.1"/>
    </source>
</evidence>
<accession>A0A0D2ALM1</accession>
<reference evidence="2 3" key="1">
    <citation type="submission" date="2015-01" db="EMBL/GenBank/DDBJ databases">
        <title>The Genome Sequence of Ochroconis gallopava CBS43764.</title>
        <authorList>
            <consortium name="The Broad Institute Genomics Platform"/>
            <person name="Cuomo C."/>
            <person name="de Hoog S."/>
            <person name="Gorbushina A."/>
            <person name="Stielow B."/>
            <person name="Teixiera M."/>
            <person name="Abouelleil A."/>
            <person name="Chapman S.B."/>
            <person name="Priest M."/>
            <person name="Young S.K."/>
            <person name="Wortman J."/>
            <person name="Nusbaum C."/>
            <person name="Birren B."/>
        </authorList>
    </citation>
    <scope>NUCLEOTIDE SEQUENCE [LARGE SCALE GENOMIC DNA]</scope>
    <source>
        <strain evidence="2 3">CBS 43764</strain>
    </source>
</reference>
<evidence type="ECO:0000313" key="3">
    <source>
        <dbReference type="Proteomes" id="UP000053259"/>
    </source>
</evidence>
<dbReference type="SUPFAM" id="SSF48452">
    <property type="entry name" value="TPR-like"/>
    <property type="match status" value="1"/>
</dbReference>
<dbReference type="STRING" id="253628.A0A0D2ALM1"/>
<dbReference type="VEuPathDB" id="FungiDB:PV09_08491"/>
<dbReference type="EMBL" id="KN847569">
    <property type="protein sequence ID" value="KIV99983.1"/>
    <property type="molecule type" value="Genomic_DNA"/>
</dbReference>
<dbReference type="InterPro" id="IPR010730">
    <property type="entry name" value="HET"/>
</dbReference>
<dbReference type="PANTHER" id="PTHR10622">
    <property type="entry name" value="HET DOMAIN-CONTAINING PROTEIN"/>
    <property type="match status" value="1"/>
</dbReference>
<keyword evidence="3" id="KW-1185">Reference proteome</keyword>
<dbReference type="GeneID" id="27316464"/>
<dbReference type="InParanoid" id="A0A0D2ALM1"/>